<dbReference type="InterPro" id="IPR054579">
    <property type="entry name" value="GCE-like_dom"/>
</dbReference>
<keyword evidence="2 4" id="KW-0732">Signal</keyword>
<evidence type="ECO:0000256" key="3">
    <source>
        <dbReference type="ARBA" id="ARBA00022801"/>
    </source>
</evidence>
<dbReference type="SUPFAM" id="SSF53474">
    <property type="entry name" value="alpha/beta-Hydrolases"/>
    <property type="match status" value="1"/>
</dbReference>
<organism evidence="6 7">
    <name type="scientific">Luteimonas composti</name>
    <dbReference type="NCBI Taxonomy" id="398257"/>
    <lineage>
        <taxon>Bacteria</taxon>
        <taxon>Pseudomonadati</taxon>
        <taxon>Pseudomonadota</taxon>
        <taxon>Gammaproteobacteria</taxon>
        <taxon>Lysobacterales</taxon>
        <taxon>Lysobacteraceae</taxon>
        <taxon>Luteimonas</taxon>
    </lineage>
</organism>
<reference evidence="6" key="2">
    <citation type="submission" date="2023-04" db="EMBL/GenBank/DDBJ databases">
        <authorList>
            <person name="Sun J.-Q."/>
        </authorList>
    </citation>
    <scope>NUCLEOTIDE SEQUENCE</scope>
    <source>
        <strain evidence="6">CC-YY355</strain>
    </source>
</reference>
<feature type="domain" description="4-O-methyl-glucuronoyl methylesterase-like" evidence="5">
    <location>
        <begin position="95"/>
        <end position="325"/>
    </location>
</feature>
<name>A0ABT6MPH0_9GAMM</name>
<comment type="caution">
    <text evidence="6">The sequence shown here is derived from an EMBL/GenBank/DDBJ whole genome shotgun (WGS) entry which is preliminary data.</text>
</comment>
<accession>A0ABT6MPH0</accession>
<evidence type="ECO:0000256" key="4">
    <source>
        <dbReference type="SAM" id="SignalP"/>
    </source>
</evidence>
<evidence type="ECO:0000256" key="2">
    <source>
        <dbReference type="ARBA" id="ARBA00022729"/>
    </source>
</evidence>
<dbReference type="EMBL" id="JARYGX010000013">
    <property type="protein sequence ID" value="MDH7452521.1"/>
    <property type="molecule type" value="Genomic_DNA"/>
</dbReference>
<dbReference type="InterPro" id="IPR029058">
    <property type="entry name" value="AB_hydrolase_fold"/>
</dbReference>
<gene>
    <name evidence="6" type="ORF">QF205_05395</name>
</gene>
<feature type="chain" id="PRO_5047256209" evidence="4">
    <location>
        <begin position="23"/>
        <end position="379"/>
    </location>
</feature>
<keyword evidence="1" id="KW-0719">Serine esterase</keyword>
<evidence type="ECO:0000259" key="5">
    <source>
        <dbReference type="Pfam" id="PF22244"/>
    </source>
</evidence>
<dbReference type="Proteomes" id="UP001160550">
    <property type="component" value="Unassembled WGS sequence"/>
</dbReference>
<proteinExistence type="predicted"/>
<evidence type="ECO:0000313" key="6">
    <source>
        <dbReference type="EMBL" id="MDH7452521.1"/>
    </source>
</evidence>
<evidence type="ECO:0000256" key="1">
    <source>
        <dbReference type="ARBA" id="ARBA00022487"/>
    </source>
</evidence>
<feature type="signal peptide" evidence="4">
    <location>
        <begin position="1"/>
        <end position="22"/>
    </location>
</feature>
<keyword evidence="3" id="KW-0378">Hydrolase</keyword>
<keyword evidence="7" id="KW-1185">Reference proteome</keyword>
<dbReference type="Pfam" id="PF22244">
    <property type="entry name" value="GCE_fung"/>
    <property type="match status" value="1"/>
</dbReference>
<sequence length="379" mass="39235">MPSILFRLVVLATALAPSFAWAKAADACVAPLAPLEAHAGVPDLLRRSDGTPVAAVDWPCRRAALRATAEAHVYGGKGPDDAAVTARIVDGRLQVVVRRDGREAGFEAELHLPPGPGPYPVMVLLGPGGGVDPALLDAEGVALLKFDPTQVGAETGQSRERRGAYYALHGGAQDATGTLMAWSWGVSRLVDAIGQLPDLLRGDAVAVSGCSRYGKGALAAGAFDTRIALTIPVESGAGGVPLWRGVSTGGAQPPHSAFGEQPWLGEGFAAFADDVERLPIDQHAVLALVAPRGLLVLDNPHVDWLGAPAGHASARAALPAFALLGAAGNLGYYGQVADGRHCAWRDEWDQPARDAIRRHLRGLPADDLAIVPAGTEAAP</sequence>
<evidence type="ECO:0000313" key="7">
    <source>
        <dbReference type="Proteomes" id="UP001160550"/>
    </source>
</evidence>
<dbReference type="Gene3D" id="3.40.50.1820">
    <property type="entry name" value="alpha/beta hydrolase"/>
    <property type="match status" value="1"/>
</dbReference>
<dbReference type="RefSeq" id="WP_280941728.1">
    <property type="nucleotide sequence ID" value="NZ_JARYGX010000013.1"/>
</dbReference>
<reference evidence="6" key="1">
    <citation type="journal article" date="2007" name="Int. J. Syst. Evol. Microbiol.">
        <title>Luteimonas composti sp. nov., a moderately thermophilic bacterium isolated from food waste.</title>
        <authorList>
            <person name="Young C.C."/>
            <person name="Kampfer P."/>
            <person name="Chen W.M."/>
            <person name="Yen W.S."/>
            <person name="Arun A.B."/>
            <person name="Lai W.A."/>
            <person name="Shen F.T."/>
            <person name="Rekha P.D."/>
            <person name="Lin K.Y."/>
            <person name="Chou J.H."/>
        </authorList>
    </citation>
    <scope>NUCLEOTIDE SEQUENCE</scope>
    <source>
        <strain evidence="6">CC-YY355</strain>
    </source>
</reference>
<protein>
    <submittedName>
        <fullName evidence="6">Topoisomerase</fullName>
    </submittedName>
</protein>